<keyword evidence="2" id="KW-1185">Reference proteome</keyword>
<accession>A0A231UTY6</accession>
<protein>
    <recommendedName>
        <fullName evidence="3">DUF2793 domain-containing protein</fullName>
    </recommendedName>
</protein>
<evidence type="ECO:0000313" key="2">
    <source>
        <dbReference type="Proteomes" id="UP000215405"/>
    </source>
</evidence>
<dbReference type="EMBL" id="NBYO01000003">
    <property type="protein sequence ID" value="OXS99398.1"/>
    <property type="molecule type" value="Genomic_DNA"/>
</dbReference>
<evidence type="ECO:0008006" key="3">
    <source>
        <dbReference type="Google" id="ProtNLM"/>
    </source>
</evidence>
<evidence type="ECO:0000313" key="1">
    <source>
        <dbReference type="EMBL" id="OXS99398.1"/>
    </source>
</evidence>
<dbReference type="Pfam" id="PF10983">
    <property type="entry name" value="DUF2793"/>
    <property type="match status" value="1"/>
</dbReference>
<gene>
    <name evidence="1" type="ORF">B7H23_14655</name>
</gene>
<dbReference type="AlphaFoldDB" id="A0A231UTY6"/>
<reference evidence="2" key="1">
    <citation type="journal article" date="2017" name="Int. J. Syst. Evol. Microbiol.">
        <title>Notoacmeibacter marinus gen. nov., sp. nov., isolated from the gut of a limpet and proposal of Notoacmeibacteraceae fam. nov. in the order Rhizobiales of the class Alphaproteobacteria.</title>
        <authorList>
            <person name="Huang Z."/>
            <person name="Guo F."/>
            <person name="Lai Q."/>
        </authorList>
    </citation>
    <scope>NUCLEOTIDE SEQUENCE [LARGE SCALE GENOMIC DNA]</scope>
    <source>
        <strain evidence="2">XMTR2A4</strain>
    </source>
</reference>
<organism evidence="1 2">
    <name type="scientific">Notoacmeibacter marinus</name>
    <dbReference type="NCBI Taxonomy" id="1876515"/>
    <lineage>
        <taxon>Bacteria</taxon>
        <taxon>Pseudomonadati</taxon>
        <taxon>Pseudomonadota</taxon>
        <taxon>Alphaproteobacteria</taxon>
        <taxon>Hyphomicrobiales</taxon>
        <taxon>Notoacmeibacteraceae</taxon>
        <taxon>Notoacmeibacter</taxon>
    </lineage>
</organism>
<dbReference type="RefSeq" id="WP_094078175.1">
    <property type="nucleotide sequence ID" value="NZ_NBYO01000003.1"/>
</dbReference>
<sequence>MSTTANLALPYLYPQQAQKHVTVNEALKLLDMLVQAAPRSRSVADPQSLDPQDGDCWIVGGQALGAWDGHDSELAAWQDGGWSFCEPRPGWLAYIVDEAILLVFDGAEWVNLLSRWHTMTPQLGVNTDPDATNRLAVKSDAVLFSHDDVTPGNGSVRVALNRKSENDSASLILQTGFAGRAEIGLNEEDDLQMKVSANGSDFHPAIVVDRQSGRVALPATPPIAAPFNLLKDGGRFGGAPESTSVYAGSFVAPNYISSYNGAQIATGPQFHHNNATFGGSGGVLDGEIEALVSGLRTGTARRYGVEFHTLRIIAGAGTAAPIAVPDAQSHFLVVTSPSVPIPAQLTVNYHIRVLSGSAAILADSLGRTFIDGWQVASTTRIAPSDGWRQATRLYDRDASGFAGYHPSAFGFYATPGTELLLAAPTVMPGHAAMGDGQIVLVTPSLEVWR</sequence>
<comment type="caution">
    <text evidence="1">The sequence shown here is derived from an EMBL/GenBank/DDBJ whole genome shotgun (WGS) entry which is preliminary data.</text>
</comment>
<dbReference type="InterPro" id="IPR021251">
    <property type="entry name" value="DUF2793"/>
</dbReference>
<dbReference type="Proteomes" id="UP000215405">
    <property type="component" value="Unassembled WGS sequence"/>
</dbReference>
<name>A0A231UTY6_9HYPH</name>
<proteinExistence type="predicted"/>